<evidence type="ECO:0000256" key="6">
    <source>
        <dbReference type="ARBA" id="ARBA00023242"/>
    </source>
</evidence>
<dbReference type="GeneID" id="112278795"/>
<reference evidence="10 12" key="2">
    <citation type="journal article" date="2018" name="Plant J.">
        <title>The Physcomitrella patens chromosome-scale assembly reveals moss genome structure and evolution.</title>
        <authorList>
            <person name="Lang D."/>
            <person name="Ullrich K.K."/>
            <person name="Murat F."/>
            <person name="Fuchs J."/>
            <person name="Jenkins J."/>
            <person name="Haas F.B."/>
            <person name="Piednoel M."/>
            <person name="Gundlach H."/>
            <person name="Van Bel M."/>
            <person name="Meyberg R."/>
            <person name="Vives C."/>
            <person name="Morata J."/>
            <person name="Symeonidi A."/>
            <person name="Hiss M."/>
            <person name="Muchero W."/>
            <person name="Kamisugi Y."/>
            <person name="Saleh O."/>
            <person name="Blanc G."/>
            <person name="Decker E.L."/>
            <person name="van Gessel N."/>
            <person name="Grimwood J."/>
            <person name="Hayes R.D."/>
            <person name="Graham S.W."/>
            <person name="Gunter L.E."/>
            <person name="McDaniel S.F."/>
            <person name="Hoernstein S.N.W."/>
            <person name="Larsson A."/>
            <person name="Li F.W."/>
            <person name="Perroud P.F."/>
            <person name="Phillips J."/>
            <person name="Ranjan P."/>
            <person name="Rokshar D.S."/>
            <person name="Rothfels C.J."/>
            <person name="Schneider L."/>
            <person name="Shu S."/>
            <person name="Stevenson D.W."/>
            <person name="Thummler F."/>
            <person name="Tillich M."/>
            <person name="Villarreal Aguilar J.C."/>
            <person name="Widiez T."/>
            <person name="Wong G.K."/>
            <person name="Wymore A."/>
            <person name="Zhang Y."/>
            <person name="Zimmer A.D."/>
            <person name="Quatrano R.S."/>
            <person name="Mayer K.F.X."/>
            <person name="Goodstein D."/>
            <person name="Casacuberta J.M."/>
            <person name="Vandepoele K."/>
            <person name="Reski R."/>
            <person name="Cuming A.C."/>
            <person name="Tuskan G.A."/>
            <person name="Maumus F."/>
            <person name="Salse J."/>
            <person name="Schmutz J."/>
            <person name="Rensing S.A."/>
        </authorList>
    </citation>
    <scope>NUCLEOTIDE SEQUENCE [LARGE SCALE GENOMIC DNA]</scope>
    <source>
        <strain evidence="11 12">cv. Gransden 2004</strain>
    </source>
</reference>
<evidence type="ECO:0000259" key="9">
    <source>
        <dbReference type="PROSITE" id="PS51294"/>
    </source>
</evidence>
<feature type="domain" description="HTH myb-type" evidence="9">
    <location>
        <begin position="206"/>
        <end position="260"/>
    </location>
</feature>
<evidence type="ECO:0000313" key="10">
    <source>
        <dbReference type="EMBL" id="PNR60848.1"/>
    </source>
</evidence>
<keyword evidence="12" id="KW-1185">Reference proteome</keyword>
<feature type="region of interest" description="Disordered" evidence="7">
    <location>
        <begin position="312"/>
        <end position="351"/>
    </location>
</feature>
<evidence type="ECO:0000256" key="7">
    <source>
        <dbReference type="SAM" id="MobiDB-lite"/>
    </source>
</evidence>
<dbReference type="CDD" id="cd00167">
    <property type="entry name" value="SANT"/>
    <property type="match status" value="2"/>
</dbReference>
<dbReference type="PaxDb" id="3218-PP1S76_66V6.1"/>
<organism evidence="10">
    <name type="scientific">Physcomitrium patens</name>
    <name type="common">Spreading-leaved earth moss</name>
    <name type="synonym">Physcomitrella patens</name>
    <dbReference type="NCBI Taxonomy" id="3218"/>
    <lineage>
        <taxon>Eukaryota</taxon>
        <taxon>Viridiplantae</taxon>
        <taxon>Streptophyta</taxon>
        <taxon>Embryophyta</taxon>
        <taxon>Bryophyta</taxon>
        <taxon>Bryophytina</taxon>
        <taxon>Bryopsida</taxon>
        <taxon>Funariidae</taxon>
        <taxon>Funariales</taxon>
        <taxon>Funariaceae</taxon>
        <taxon>Physcomitrium</taxon>
    </lineage>
</organism>
<dbReference type="AlphaFoldDB" id="A0A2K1L485"/>
<dbReference type="Pfam" id="PF13921">
    <property type="entry name" value="Myb_DNA-bind_6"/>
    <property type="match status" value="1"/>
</dbReference>
<dbReference type="Proteomes" id="UP000006727">
    <property type="component" value="Chromosome 2"/>
</dbReference>
<dbReference type="InterPro" id="IPR017930">
    <property type="entry name" value="Myb_dom"/>
</dbReference>
<dbReference type="Gene3D" id="1.10.10.60">
    <property type="entry name" value="Homeodomain-like"/>
    <property type="match status" value="2"/>
</dbReference>
<dbReference type="SMART" id="SM00717">
    <property type="entry name" value="SANT"/>
    <property type="match status" value="2"/>
</dbReference>
<feature type="region of interest" description="Disordered" evidence="7">
    <location>
        <begin position="263"/>
        <end position="290"/>
    </location>
</feature>
<feature type="domain" description="HTH myb-type" evidence="9">
    <location>
        <begin position="159"/>
        <end position="205"/>
    </location>
</feature>
<accession>A0A2K1L485</accession>
<evidence type="ECO:0000313" key="11">
    <source>
        <dbReference type="EnsemblPlants" id="Pp3c2_34670V3.1"/>
    </source>
</evidence>
<dbReference type="GO" id="GO:0000978">
    <property type="term" value="F:RNA polymerase II cis-regulatory region sequence-specific DNA binding"/>
    <property type="evidence" value="ECO:0000318"/>
    <property type="project" value="GO_Central"/>
</dbReference>
<dbReference type="EnsemblPlants" id="Pp3c2_34670V3.2">
    <property type="protein sequence ID" value="Pp3c2_34670V3.2"/>
    <property type="gene ID" value="Pp3c2_34670"/>
</dbReference>
<comment type="subcellular location">
    <subcellularLocation>
        <location evidence="1">Nucleus</location>
    </subcellularLocation>
</comment>
<dbReference type="PANTHER" id="PTHR45614">
    <property type="entry name" value="MYB PROTEIN-RELATED"/>
    <property type="match status" value="1"/>
</dbReference>
<dbReference type="GO" id="GO:0000981">
    <property type="term" value="F:DNA-binding transcription factor activity, RNA polymerase II-specific"/>
    <property type="evidence" value="ECO:0000318"/>
    <property type="project" value="GO_Central"/>
</dbReference>
<dbReference type="InterPro" id="IPR009057">
    <property type="entry name" value="Homeodomain-like_sf"/>
</dbReference>
<dbReference type="PROSITE" id="PS50090">
    <property type="entry name" value="MYB_LIKE"/>
    <property type="match status" value="2"/>
</dbReference>
<dbReference type="KEGG" id="ppp:112278795"/>
<dbReference type="InterPro" id="IPR050560">
    <property type="entry name" value="MYB_TF"/>
</dbReference>
<feature type="compositionally biased region" description="Basic residues" evidence="7">
    <location>
        <begin position="263"/>
        <end position="274"/>
    </location>
</feature>
<dbReference type="EMBL" id="ABEU02000002">
    <property type="protein sequence ID" value="PNR60848.1"/>
    <property type="molecule type" value="Genomic_DNA"/>
</dbReference>
<dbReference type="InterPro" id="IPR001005">
    <property type="entry name" value="SANT/Myb"/>
</dbReference>
<keyword evidence="2" id="KW-0677">Repeat</keyword>
<proteinExistence type="predicted"/>
<feature type="compositionally biased region" description="Polar residues" evidence="7">
    <location>
        <begin position="443"/>
        <end position="458"/>
    </location>
</feature>
<dbReference type="SUPFAM" id="SSF46689">
    <property type="entry name" value="Homeodomain-like"/>
    <property type="match status" value="1"/>
</dbReference>
<reference evidence="11" key="3">
    <citation type="submission" date="2020-12" db="UniProtKB">
        <authorList>
            <consortium name="EnsemblPlants"/>
        </authorList>
    </citation>
    <scope>IDENTIFICATION</scope>
</reference>
<dbReference type="STRING" id="3218.A0A2K1L485"/>
<feature type="domain" description="Myb-like" evidence="8">
    <location>
        <begin position="206"/>
        <end position="256"/>
    </location>
</feature>
<evidence type="ECO:0000313" key="12">
    <source>
        <dbReference type="Proteomes" id="UP000006727"/>
    </source>
</evidence>
<gene>
    <name evidence="11" type="primary">LOC112278795</name>
    <name evidence="10" type="ORF">PHYPA_003641</name>
</gene>
<evidence type="ECO:0000256" key="2">
    <source>
        <dbReference type="ARBA" id="ARBA00022737"/>
    </source>
</evidence>
<dbReference type="Gramene" id="Pp3c2_34670V3.1">
    <property type="protein sequence ID" value="Pp3c2_34670V3.1"/>
    <property type="gene ID" value="Pp3c2_34670"/>
</dbReference>
<evidence type="ECO:0000256" key="4">
    <source>
        <dbReference type="ARBA" id="ARBA00023125"/>
    </source>
</evidence>
<reference evidence="10 12" key="1">
    <citation type="journal article" date="2008" name="Science">
        <title>The Physcomitrella genome reveals evolutionary insights into the conquest of land by plants.</title>
        <authorList>
            <person name="Rensing S."/>
            <person name="Lang D."/>
            <person name="Zimmer A."/>
            <person name="Terry A."/>
            <person name="Salamov A."/>
            <person name="Shapiro H."/>
            <person name="Nishiyama T."/>
            <person name="Perroud P.-F."/>
            <person name="Lindquist E."/>
            <person name="Kamisugi Y."/>
            <person name="Tanahashi T."/>
            <person name="Sakakibara K."/>
            <person name="Fujita T."/>
            <person name="Oishi K."/>
            <person name="Shin-I T."/>
            <person name="Kuroki Y."/>
            <person name="Toyoda A."/>
            <person name="Suzuki Y."/>
            <person name="Hashimoto A."/>
            <person name="Yamaguchi K."/>
            <person name="Sugano A."/>
            <person name="Kohara Y."/>
            <person name="Fujiyama A."/>
            <person name="Anterola A."/>
            <person name="Aoki S."/>
            <person name="Ashton N."/>
            <person name="Barbazuk W.B."/>
            <person name="Barker E."/>
            <person name="Bennetzen J."/>
            <person name="Bezanilla M."/>
            <person name="Blankenship R."/>
            <person name="Cho S.H."/>
            <person name="Dutcher S."/>
            <person name="Estelle M."/>
            <person name="Fawcett J.A."/>
            <person name="Gundlach H."/>
            <person name="Hanada K."/>
            <person name="Heyl A."/>
            <person name="Hicks K.A."/>
            <person name="Hugh J."/>
            <person name="Lohr M."/>
            <person name="Mayer K."/>
            <person name="Melkozernov A."/>
            <person name="Murata T."/>
            <person name="Nelson D."/>
            <person name="Pils B."/>
            <person name="Prigge M."/>
            <person name="Reiss B."/>
            <person name="Renner T."/>
            <person name="Rombauts S."/>
            <person name="Rushton P."/>
            <person name="Sanderfoot A."/>
            <person name="Schween G."/>
            <person name="Shiu S.-H."/>
            <person name="Stueber K."/>
            <person name="Theodoulou F.L."/>
            <person name="Tu H."/>
            <person name="Van de Peer Y."/>
            <person name="Verrier P.J."/>
            <person name="Waters E."/>
            <person name="Wood A."/>
            <person name="Yang L."/>
            <person name="Cove D."/>
            <person name="Cuming A."/>
            <person name="Hasebe M."/>
            <person name="Lucas S."/>
            <person name="Mishler D.B."/>
            <person name="Reski R."/>
            <person name="Grigoriev I."/>
            <person name="Quatrano R.S."/>
            <person name="Boore J.L."/>
        </authorList>
    </citation>
    <scope>NUCLEOTIDE SEQUENCE [LARGE SCALE GENOMIC DNA]</scope>
    <source>
        <strain evidence="11 12">cv. Gransden 2004</strain>
    </source>
</reference>
<feature type="compositionally biased region" description="Polar residues" evidence="7">
    <location>
        <begin position="59"/>
        <end position="85"/>
    </location>
</feature>
<sequence>MVSMEERGSSWSPIATKFMGRSHSFAEEAQRKRSSPRHVAQSLGRWPQNWVQDRDTIRRSSSVGFSPTDTMTTDGERTSNSGSDTLAGNCIPFQVLVNASGEERAWCMRSVESSSGLKLSSDDDLEHGSMEDEMKESNEDMENFLGKDGESVQSKLCPRGHWRPAEDDKLRELVSQYGPQNWNLIAEKLHGRSGKSCRLRWFNQLDPRINRRPFTEEEEDRLLSAHRFHGNKWAMIARLFPGRTDNAVKNHWHVVMARKFRERSRQFGRRKPQANRRGELRSSNSDVSNYHSSADFLTSWIEKHAVAGDQTVEACDGSGAPPANPRASLSRSRSPTAHPNTFTKPQFPGGNLQVRDVVNNVSDASSILPRFSGFGSVPLAAPSLLPSSGGVIADPRAVYLSGLTNSEKHQQALVNNPTDRQGSTGHLKEEHADKGSFHRLLPTESSTSGLKTTLQGSLYGSHWNRPSPPNPSGYSQTNGDEVVELHETYADHPHRSEMARPLSLGRSGNKYEAIHSFRVAPAFSRQDTTKELGNWIPLPVPGHEHQHLQKRLRKDGANPSKLGLTSWVPCEKPEDTVVAEAATLHSSSVTVPVPFIDFLGVGAS</sequence>
<evidence type="ECO:0000256" key="3">
    <source>
        <dbReference type="ARBA" id="ARBA00023015"/>
    </source>
</evidence>
<keyword evidence="6" id="KW-0539">Nucleus</keyword>
<dbReference type="GO" id="GO:0005634">
    <property type="term" value="C:nucleus"/>
    <property type="evidence" value="ECO:0000318"/>
    <property type="project" value="GO_Central"/>
</dbReference>
<dbReference type="OrthoDB" id="2143914at2759"/>
<name>A0A2K1L485_PHYPA</name>
<dbReference type="FunFam" id="1.10.10.60:FF:000060">
    <property type="entry name" value="MYB transcription factor"/>
    <property type="match status" value="1"/>
</dbReference>
<evidence type="ECO:0000256" key="5">
    <source>
        <dbReference type="ARBA" id="ARBA00023163"/>
    </source>
</evidence>
<keyword evidence="4" id="KW-0238">DNA-binding</keyword>
<dbReference type="GO" id="GO:0006355">
    <property type="term" value="P:regulation of DNA-templated transcription"/>
    <property type="evidence" value="ECO:0000318"/>
    <property type="project" value="GO_Central"/>
</dbReference>
<dbReference type="Gramene" id="Pp3c2_34670V3.2">
    <property type="protein sequence ID" value="Pp3c2_34670V3.2"/>
    <property type="gene ID" value="Pp3c2_34670"/>
</dbReference>
<dbReference type="EnsemblPlants" id="Pp3c2_34670V3.1">
    <property type="protein sequence ID" value="Pp3c2_34670V3.1"/>
    <property type="gene ID" value="Pp3c2_34670"/>
</dbReference>
<feature type="compositionally biased region" description="Polar residues" evidence="7">
    <location>
        <begin position="415"/>
        <end position="424"/>
    </location>
</feature>
<dbReference type="PROSITE" id="PS51294">
    <property type="entry name" value="HTH_MYB"/>
    <property type="match status" value="2"/>
</dbReference>
<feature type="domain" description="Myb-like" evidence="8">
    <location>
        <begin position="159"/>
        <end position="205"/>
    </location>
</feature>
<protein>
    <submittedName>
        <fullName evidence="10 11">Uncharacterized protein</fullName>
    </submittedName>
</protein>
<feature type="compositionally biased region" description="Polar residues" evidence="7">
    <location>
        <begin position="327"/>
        <end position="344"/>
    </location>
</feature>
<feature type="region of interest" description="Disordered" evidence="7">
    <location>
        <begin position="22"/>
        <end position="85"/>
    </location>
</feature>
<dbReference type="PANTHER" id="PTHR45614:SF150">
    <property type="entry name" value="MYB-LIKE DNA-BINDING DOMAIN CONTAINING PROTEIN, EXPRESSED"/>
    <property type="match status" value="1"/>
</dbReference>
<keyword evidence="5" id="KW-0804">Transcription</keyword>
<evidence type="ECO:0000256" key="1">
    <source>
        <dbReference type="ARBA" id="ARBA00004123"/>
    </source>
</evidence>
<keyword evidence="3" id="KW-0805">Transcription regulation</keyword>
<feature type="compositionally biased region" description="Basic and acidic residues" evidence="7">
    <location>
        <begin position="426"/>
        <end position="436"/>
    </location>
</feature>
<dbReference type="RefSeq" id="XP_024368334.1">
    <property type="nucleotide sequence ID" value="XM_024512566.2"/>
</dbReference>
<evidence type="ECO:0000259" key="8">
    <source>
        <dbReference type="PROSITE" id="PS50090"/>
    </source>
</evidence>
<feature type="region of interest" description="Disordered" evidence="7">
    <location>
        <begin position="415"/>
        <end position="478"/>
    </location>
</feature>